<name>A0AAW2V0M1_9LAMI</name>
<feature type="region of interest" description="Disordered" evidence="9">
    <location>
        <begin position="137"/>
        <end position="206"/>
    </location>
</feature>
<sequence length="920" mass="103016">MTSILRSILPVSSAKNEDHDDDYSVEYSFAMEYSGPPVSQDIPQVAPVDVRRIPTAAVAATGVMLSNLSLPVIQPIVKKSAHQNQKLLEELKSSGSKVANHHVSEAHVGKIGSSGRVYSRKSGNCSYRDGELAIEEGGNGESNVFGGAQSSSSSGTMGFSDGHDDSNHLSESSDVEELDDNQKAGVSYGDCSNPTTSNSNEDVEDCVDEVSGQGHRTSVVTFRDLPSNDSMSEQTDYDEPEMLPERRVVLDDVKKGLCHRCCKKSRFAGKEVCIVCGAKYCSKCVIKAMGSMPEGRKCITCIGYRIDESKRGSLGKCSRMLKRLLGDETIKQIMSAEISCEVNQLPPHLIFVNDKPLSIEELVMLQSCANPPKKLRPGKYWYDKVSGFWGKDGEQPSQIISAQLAVGYQIRQDASNGNTNVMINNREITKAEFWMLQAAGIHCEGNPHFWVTADGSYQHEGMKNVMGKLWEKKRVRIACAALSLPFPSDITNTGGEDIDNNANKVNSKNQEQDTKNKLLLVGCDQSGTSTIYKQARILYGVPFSEDEKQNIKTVIQRNLYRYIAIILEGREQFEEEHMIEIRRRSADEPGPSGSSDQVDKKNAYSFSPRLESFSSFLLQLVMSGELEAIFPAATREYSPMVEELWKDKAFQAIYKRRNELHLLPRVANYFLDRAVEISRIDYEPSEMDILYAEGITSSNGVASVDFSFPKSSQDGYMESSDQNDPSISYQLIRVHASSLGENCKWLEMFEDVDLVIFSVSLTDYAEYYEDMNGVRTNKMLAARKLFESIVTHPTLADKHFLLILNKFDLLEEKIERVPLTQCDWFHDFNPVISLHPHSATSSNNPPLAQRAFHYIAVQFKRLFHSLTERKLFVSRVTGMEADSVDKALRYGKEILKWSKERHMVSLNEWSTESMEPSTSV</sequence>
<dbReference type="InterPro" id="IPR011025">
    <property type="entry name" value="GproteinA_insert"/>
</dbReference>
<evidence type="ECO:0000256" key="4">
    <source>
        <dbReference type="ARBA" id="ARBA00022833"/>
    </source>
</evidence>
<feature type="compositionally biased region" description="Polar residues" evidence="9">
    <location>
        <begin position="190"/>
        <end position="200"/>
    </location>
</feature>
<dbReference type="SUPFAM" id="SSF47895">
    <property type="entry name" value="Transducin (alpha subunit), insertion domain"/>
    <property type="match status" value="1"/>
</dbReference>
<dbReference type="AlphaFoldDB" id="A0AAW2V0M1"/>
<dbReference type="CDD" id="cd00065">
    <property type="entry name" value="FYVE_like_SF"/>
    <property type="match status" value="1"/>
</dbReference>
<keyword evidence="3" id="KW-0863">Zinc-finger</keyword>
<evidence type="ECO:0000256" key="3">
    <source>
        <dbReference type="ARBA" id="ARBA00022771"/>
    </source>
</evidence>
<evidence type="ECO:0000256" key="7">
    <source>
        <dbReference type="PIRSR" id="PIRSR601019-1"/>
    </source>
</evidence>
<keyword evidence="5 7" id="KW-0342">GTP-binding</keyword>
<dbReference type="GO" id="GO:0003924">
    <property type="term" value="F:GTPase activity"/>
    <property type="evidence" value="ECO:0007669"/>
    <property type="project" value="InterPro"/>
</dbReference>
<evidence type="ECO:0000313" key="10">
    <source>
        <dbReference type="EMBL" id="KAL0422693.1"/>
    </source>
</evidence>
<feature type="compositionally biased region" description="Low complexity" evidence="9">
    <location>
        <begin position="146"/>
        <end position="160"/>
    </location>
</feature>
<dbReference type="GO" id="GO:0005525">
    <property type="term" value="F:GTP binding"/>
    <property type="evidence" value="ECO:0007669"/>
    <property type="project" value="UniProtKB-KW"/>
</dbReference>
<evidence type="ECO:0000256" key="9">
    <source>
        <dbReference type="SAM" id="MobiDB-lite"/>
    </source>
</evidence>
<keyword evidence="4" id="KW-0862">Zinc</keyword>
<keyword evidence="1 8" id="KW-0479">Metal-binding</keyword>
<dbReference type="GO" id="GO:0008270">
    <property type="term" value="F:zinc ion binding"/>
    <property type="evidence" value="ECO:0007669"/>
    <property type="project" value="UniProtKB-KW"/>
</dbReference>
<dbReference type="SUPFAM" id="SSF52540">
    <property type="entry name" value="P-loop containing nucleoside triphosphate hydrolases"/>
    <property type="match status" value="1"/>
</dbReference>
<gene>
    <name evidence="10" type="ORF">Slati_3292200</name>
</gene>
<dbReference type="Gene3D" id="1.10.400.10">
    <property type="entry name" value="GI Alpha 1, domain 2-like"/>
    <property type="match status" value="1"/>
</dbReference>
<protein>
    <submittedName>
        <fullName evidence="10">Extra-large guanine nucleotide-binding protein 1</fullName>
    </submittedName>
</protein>
<reference evidence="10" key="1">
    <citation type="submission" date="2020-06" db="EMBL/GenBank/DDBJ databases">
        <authorList>
            <person name="Li T."/>
            <person name="Hu X."/>
            <person name="Zhang T."/>
            <person name="Song X."/>
            <person name="Zhang H."/>
            <person name="Dai N."/>
            <person name="Sheng W."/>
            <person name="Hou X."/>
            <person name="Wei L."/>
        </authorList>
    </citation>
    <scope>NUCLEOTIDE SEQUENCE</scope>
    <source>
        <strain evidence="10">KEN1</strain>
        <tissue evidence="10">Leaf</tissue>
    </source>
</reference>
<accession>A0AAW2V0M1</accession>
<dbReference type="SMART" id="SM00275">
    <property type="entry name" value="G_alpha"/>
    <property type="match status" value="1"/>
</dbReference>
<dbReference type="InterPro" id="IPR001019">
    <property type="entry name" value="Gprotein_alpha_su"/>
</dbReference>
<evidence type="ECO:0000256" key="5">
    <source>
        <dbReference type="ARBA" id="ARBA00023134"/>
    </source>
</evidence>
<proteinExistence type="predicted"/>
<feature type="binding site" evidence="8">
    <location>
        <position position="698"/>
    </location>
    <ligand>
        <name>Mg(2+)</name>
        <dbReference type="ChEBI" id="CHEBI:18420"/>
    </ligand>
</feature>
<feature type="binding site" evidence="7">
    <location>
        <begin position="805"/>
        <end position="808"/>
    </location>
    <ligand>
        <name>GTP</name>
        <dbReference type="ChEBI" id="CHEBI:37565"/>
    </ligand>
</feature>
<evidence type="ECO:0000256" key="8">
    <source>
        <dbReference type="PIRSR" id="PIRSR601019-2"/>
    </source>
</evidence>
<evidence type="ECO:0000256" key="1">
    <source>
        <dbReference type="ARBA" id="ARBA00022723"/>
    </source>
</evidence>
<keyword evidence="2 7" id="KW-0547">Nucleotide-binding</keyword>
<comment type="caution">
    <text evidence="10">The sequence shown here is derived from an EMBL/GenBank/DDBJ whole genome shotgun (WGS) entry which is preliminary data.</text>
</comment>
<dbReference type="PROSITE" id="PS51882">
    <property type="entry name" value="G_ALPHA"/>
    <property type="match status" value="1"/>
</dbReference>
<dbReference type="PANTHER" id="PTHR36486">
    <property type="entry name" value="OS01G0977800 PROTEIN"/>
    <property type="match status" value="1"/>
</dbReference>
<feature type="binding site" evidence="8">
    <location>
        <position position="529"/>
    </location>
    <ligand>
        <name>Mg(2+)</name>
        <dbReference type="ChEBI" id="CHEBI:18420"/>
    </ligand>
</feature>
<dbReference type="InterPro" id="IPR027417">
    <property type="entry name" value="P-loop_NTPase"/>
</dbReference>
<dbReference type="InterPro" id="IPR053057">
    <property type="entry name" value="XLG_GTP-binding"/>
</dbReference>
<dbReference type="InterPro" id="IPR011011">
    <property type="entry name" value="Znf_FYVE_PHD"/>
</dbReference>
<dbReference type="GO" id="GO:0007186">
    <property type="term" value="P:G protein-coupled receptor signaling pathway"/>
    <property type="evidence" value="ECO:0007669"/>
    <property type="project" value="InterPro"/>
</dbReference>
<dbReference type="FunFam" id="3.40.50.300:FF:000692">
    <property type="entry name" value="Guanine nucleotide-binding protein subunit alpha"/>
    <property type="match status" value="1"/>
</dbReference>
<dbReference type="CDD" id="cd00066">
    <property type="entry name" value="G-alpha"/>
    <property type="match status" value="1"/>
</dbReference>
<keyword evidence="8" id="KW-0460">Magnesium</keyword>
<dbReference type="EMBL" id="JACGWN010000011">
    <property type="protein sequence ID" value="KAL0422693.1"/>
    <property type="molecule type" value="Genomic_DNA"/>
</dbReference>
<dbReference type="SUPFAM" id="SSF57903">
    <property type="entry name" value="FYVE/PHD zinc finger"/>
    <property type="match status" value="1"/>
</dbReference>
<dbReference type="GO" id="GO:0031683">
    <property type="term" value="F:G-protein beta/gamma-subunit complex binding"/>
    <property type="evidence" value="ECO:0007669"/>
    <property type="project" value="InterPro"/>
</dbReference>
<dbReference type="PRINTS" id="PR00318">
    <property type="entry name" value="GPROTEINA"/>
</dbReference>
<evidence type="ECO:0000256" key="2">
    <source>
        <dbReference type="ARBA" id="ARBA00022741"/>
    </source>
</evidence>
<dbReference type="Pfam" id="PF00503">
    <property type="entry name" value="G-alpha"/>
    <property type="match status" value="1"/>
</dbReference>
<evidence type="ECO:0000256" key="6">
    <source>
        <dbReference type="ARBA" id="ARBA00023224"/>
    </source>
</evidence>
<dbReference type="FunFam" id="1.10.400.10:FF:000013">
    <property type="entry name" value="Extra-large guanine nucleotide-binding protein 2"/>
    <property type="match status" value="1"/>
</dbReference>
<dbReference type="PANTHER" id="PTHR36486:SF4">
    <property type="entry name" value="PH DOMAIN-CONTAINING PROTEIN"/>
    <property type="match status" value="1"/>
</dbReference>
<keyword evidence="6" id="KW-0807">Transducer</keyword>
<reference evidence="10" key="2">
    <citation type="journal article" date="2024" name="Plant">
        <title>Genomic evolution and insights into agronomic trait innovations of Sesamum species.</title>
        <authorList>
            <person name="Miao H."/>
            <person name="Wang L."/>
            <person name="Qu L."/>
            <person name="Liu H."/>
            <person name="Sun Y."/>
            <person name="Le M."/>
            <person name="Wang Q."/>
            <person name="Wei S."/>
            <person name="Zheng Y."/>
            <person name="Lin W."/>
            <person name="Duan Y."/>
            <person name="Cao H."/>
            <person name="Xiong S."/>
            <person name="Wang X."/>
            <person name="Wei L."/>
            <person name="Li C."/>
            <person name="Ma Q."/>
            <person name="Ju M."/>
            <person name="Zhao R."/>
            <person name="Li G."/>
            <person name="Mu C."/>
            <person name="Tian Q."/>
            <person name="Mei H."/>
            <person name="Zhang T."/>
            <person name="Gao T."/>
            <person name="Zhang H."/>
        </authorList>
    </citation>
    <scope>NUCLEOTIDE SEQUENCE</scope>
    <source>
        <strain evidence="10">KEN1</strain>
    </source>
</reference>
<organism evidence="10">
    <name type="scientific">Sesamum latifolium</name>
    <dbReference type="NCBI Taxonomy" id="2727402"/>
    <lineage>
        <taxon>Eukaryota</taxon>
        <taxon>Viridiplantae</taxon>
        <taxon>Streptophyta</taxon>
        <taxon>Embryophyta</taxon>
        <taxon>Tracheophyta</taxon>
        <taxon>Spermatophyta</taxon>
        <taxon>Magnoliopsida</taxon>
        <taxon>eudicotyledons</taxon>
        <taxon>Gunneridae</taxon>
        <taxon>Pentapetalae</taxon>
        <taxon>asterids</taxon>
        <taxon>lamiids</taxon>
        <taxon>Lamiales</taxon>
        <taxon>Pedaliaceae</taxon>
        <taxon>Sesamum</taxon>
    </lineage>
</organism>
<dbReference type="Gene3D" id="3.40.50.300">
    <property type="entry name" value="P-loop containing nucleotide triphosphate hydrolases"/>
    <property type="match status" value="1"/>
</dbReference>